<dbReference type="InterPro" id="IPR001544">
    <property type="entry name" value="Aminotrans_IV"/>
</dbReference>
<evidence type="ECO:0000256" key="8">
    <source>
        <dbReference type="ARBA" id="ARBA00048212"/>
    </source>
</evidence>
<dbReference type="AlphaFoldDB" id="A0A9X4IQM7"/>
<keyword evidence="13" id="KW-0032">Aminotransferase</keyword>
<comment type="catalytic activity">
    <reaction evidence="10">
        <text>L-leucine + 2-oxoglutarate = 4-methyl-2-oxopentanoate + L-glutamate</text>
        <dbReference type="Rhea" id="RHEA:18321"/>
        <dbReference type="ChEBI" id="CHEBI:16810"/>
        <dbReference type="ChEBI" id="CHEBI:17865"/>
        <dbReference type="ChEBI" id="CHEBI:29985"/>
        <dbReference type="ChEBI" id="CHEBI:57427"/>
        <dbReference type="EC" id="2.6.1.42"/>
    </reaction>
</comment>
<dbReference type="InterPro" id="IPR018300">
    <property type="entry name" value="Aminotrans_IV_CS"/>
</dbReference>
<proteinExistence type="inferred from homology"/>
<comment type="pathway">
    <text evidence="4">Amino-acid biosynthesis; L-leucine biosynthesis; L-leucine from 3-methyl-2-oxobutanoate: step 4/4.</text>
</comment>
<dbReference type="GO" id="GO:0046394">
    <property type="term" value="P:carboxylic acid biosynthetic process"/>
    <property type="evidence" value="ECO:0007669"/>
    <property type="project" value="UniProtKB-ARBA"/>
</dbReference>
<name>A0A9X4IQM7_9FLAO</name>
<evidence type="ECO:0000256" key="6">
    <source>
        <dbReference type="ARBA" id="ARBA00013053"/>
    </source>
</evidence>
<dbReference type="Proteomes" id="UP001149303">
    <property type="component" value="Unassembled WGS sequence"/>
</dbReference>
<protein>
    <recommendedName>
        <fullName evidence="6">branched-chain-amino-acid transaminase</fullName>
        <ecNumber evidence="6">2.6.1.42</ecNumber>
    </recommendedName>
</protein>
<evidence type="ECO:0000256" key="5">
    <source>
        <dbReference type="ARBA" id="ARBA00009320"/>
    </source>
</evidence>
<dbReference type="PANTHER" id="PTHR42743:SF11">
    <property type="entry name" value="AMINODEOXYCHORISMATE LYASE"/>
    <property type="match status" value="1"/>
</dbReference>
<dbReference type="EMBL" id="JAIWJY010000005">
    <property type="protein sequence ID" value="MDE1207072.1"/>
    <property type="molecule type" value="Genomic_DNA"/>
</dbReference>
<gene>
    <name evidence="13" type="ORF">LCI24_09705</name>
</gene>
<comment type="cofactor">
    <cofactor evidence="1 12">
        <name>pyridoxal 5'-phosphate</name>
        <dbReference type="ChEBI" id="CHEBI:597326"/>
    </cofactor>
</comment>
<evidence type="ECO:0000313" key="13">
    <source>
        <dbReference type="EMBL" id="MDE1207072.1"/>
    </source>
</evidence>
<evidence type="ECO:0000256" key="4">
    <source>
        <dbReference type="ARBA" id="ARBA00005072"/>
    </source>
</evidence>
<dbReference type="PANTHER" id="PTHR42743">
    <property type="entry name" value="AMINO-ACID AMINOTRANSFERASE"/>
    <property type="match status" value="1"/>
</dbReference>
<keyword evidence="14" id="KW-1185">Reference proteome</keyword>
<dbReference type="EC" id="2.6.1.42" evidence="6"/>
<evidence type="ECO:0000256" key="1">
    <source>
        <dbReference type="ARBA" id="ARBA00001933"/>
    </source>
</evidence>
<evidence type="ECO:0000256" key="11">
    <source>
        <dbReference type="RuleBase" id="RU004106"/>
    </source>
</evidence>
<evidence type="ECO:0000256" key="10">
    <source>
        <dbReference type="ARBA" id="ARBA00049229"/>
    </source>
</evidence>
<dbReference type="InterPro" id="IPR043132">
    <property type="entry name" value="BCAT-like_C"/>
</dbReference>
<accession>A0A9X4IQM7</accession>
<evidence type="ECO:0000256" key="7">
    <source>
        <dbReference type="ARBA" id="ARBA00022898"/>
    </source>
</evidence>
<dbReference type="PROSITE" id="PS00770">
    <property type="entry name" value="AA_TRANSFER_CLASS_4"/>
    <property type="match status" value="1"/>
</dbReference>
<reference evidence="13" key="1">
    <citation type="submission" date="2021-09" db="EMBL/GenBank/DDBJ databases">
        <authorList>
            <person name="Smyrli M."/>
        </authorList>
    </citation>
    <scope>NUCLEOTIDE SEQUENCE</scope>
    <source>
        <strain evidence="13">LAR25</strain>
    </source>
</reference>
<comment type="pathway">
    <text evidence="3">Amino-acid biosynthesis; L-valine biosynthesis; L-valine from pyruvate: step 4/4.</text>
</comment>
<keyword evidence="13" id="KW-0808">Transferase</keyword>
<dbReference type="InterPro" id="IPR050571">
    <property type="entry name" value="Class-IV_PLP-Dep_Aminotrnsfr"/>
</dbReference>
<comment type="catalytic activity">
    <reaction evidence="9">
        <text>L-isoleucine + 2-oxoglutarate = (S)-3-methyl-2-oxopentanoate + L-glutamate</text>
        <dbReference type="Rhea" id="RHEA:24801"/>
        <dbReference type="ChEBI" id="CHEBI:16810"/>
        <dbReference type="ChEBI" id="CHEBI:29985"/>
        <dbReference type="ChEBI" id="CHEBI:35146"/>
        <dbReference type="ChEBI" id="CHEBI:58045"/>
        <dbReference type="EC" id="2.6.1.42"/>
    </reaction>
</comment>
<evidence type="ECO:0000256" key="9">
    <source>
        <dbReference type="ARBA" id="ARBA00048798"/>
    </source>
</evidence>
<comment type="caution">
    <text evidence="13">The sequence shown here is derived from an EMBL/GenBank/DDBJ whole genome shotgun (WGS) entry which is preliminary data.</text>
</comment>
<dbReference type="Pfam" id="PF01063">
    <property type="entry name" value="Aminotran_4"/>
    <property type="match status" value="1"/>
</dbReference>
<dbReference type="Gene3D" id="3.20.10.10">
    <property type="entry name" value="D-amino Acid Aminotransferase, subunit A, domain 2"/>
    <property type="match status" value="1"/>
</dbReference>
<dbReference type="RefSeq" id="WP_274640207.1">
    <property type="nucleotide sequence ID" value="NZ_JAIWJY010000005.1"/>
</dbReference>
<keyword evidence="7 12" id="KW-0663">Pyridoxal phosphate</keyword>
<sequence length="276" mass="31530">MVNFNGTLISDSEVQISTKNRAFKYGDAIFETIKVLNGKVVFVEDHYFRLMASMRMLRMKIPMKFTLEFLQEEILKVTKELPESSTYRVRLTVFRKDGGLYAPVTNEIDYIIEGTPLENVEKETYRMDVFKDFYNYSGLLSTIKTTNRMLNTLAAVFAEENDLDNCILLNERKGVVEAINGNIFIVKGNTIKTPALTEGCIKGIIRKKVIEIIEKHPEYTIEETTISPFEIQKADEVFITNAIVGIQSVTNYRKKEFSTDITNKIKSSLKLAIVTS</sequence>
<evidence type="ECO:0000256" key="3">
    <source>
        <dbReference type="ARBA" id="ARBA00004931"/>
    </source>
</evidence>
<evidence type="ECO:0000313" key="14">
    <source>
        <dbReference type="Proteomes" id="UP001149303"/>
    </source>
</evidence>
<organism evidence="13 14">
    <name type="scientific">Tenacibaculum larymnensis</name>
    <dbReference type="NCBI Taxonomy" id="2878201"/>
    <lineage>
        <taxon>Bacteria</taxon>
        <taxon>Pseudomonadati</taxon>
        <taxon>Bacteroidota</taxon>
        <taxon>Flavobacteriia</taxon>
        <taxon>Flavobacteriales</taxon>
        <taxon>Flavobacteriaceae</taxon>
        <taxon>Tenacibaculum</taxon>
    </lineage>
</organism>
<dbReference type="InterPro" id="IPR036038">
    <property type="entry name" value="Aminotransferase-like"/>
</dbReference>
<comment type="pathway">
    <text evidence="2">Amino-acid biosynthesis; L-isoleucine biosynthesis; L-isoleucine from 2-oxobutanoate: step 4/4.</text>
</comment>
<dbReference type="InterPro" id="IPR043131">
    <property type="entry name" value="BCAT-like_N"/>
</dbReference>
<dbReference type="Gene3D" id="3.30.470.10">
    <property type="match status" value="1"/>
</dbReference>
<dbReference type="CDD" id="cd00449">
    <property type="entry name" value="PLPDE_IV"/>
    <property type="match status" value="1"/>
</dbReference>
<evidence type="ECO:0000256" key="2">
    <source>
        <dbReference type="ARBA" id="ARBA00004824"/>
    </source>
</evidence>
<comment type="similarity">
    <text evidence="5 11">Belongs to the class-IV pyridoxal-phosphate-dependent aminotransferase family.</text>
</comment>
<dbReference type="SUPFAM" id="SSF56752">
    <property type="entry name" value="D-aminoacid aminotransferase-like PLP-dependent enzymes"/>
    <property type="match status" value="1"/>
</dbReference>
<evidence type="ECO:0000256" key="12">
    <source>
        <dbReference type="RuleBase" id="RU004516"/>
    </source>
</evidence>
<comment type="catalytic activity">
    <reaction evidence="8">
        <text>L-valine + 2-oxoglutarate = 3-methyl-2-oxobutanoate + L-glutamate</text>
        <dbReference type="Rhea" id="RHEA:24813"/>
        <dbReference type="ChEBI" id="CHEBI:11851"/>
        <dbReference type="ChEBI" id="CHEBI:16810"/>
        <dbReference type="ChEBI" id="CHEBI:29985"/>
        <dbReference type="ChEBI" id="CHEBI:57762"/>
        <dbReference type="EC" id="2.6.1.42"/>
    </reaction>
</comment>
<dbReference type="GO" id="GO:0004084">
    <property type="term" value="F:branched-chain-amino-acid transaminase activity"/>
    <property type="evidence" value="ECO:0007669"/>
    <property type="project" value="UniProtKB-EC"/>
</dbReference>